<name>A0AB38A6R6_9ACTN</name>
<evidence type="ECO:0000313" key="6">
    <source>
        <dbReference type="Proteomes" id="UP000183687"/>
    </source>
</evidence>
<dbReference type="Gene3D" id="3.40.630.10">
    <property type="entry name" value="Zn peptidases"/>
    <property type="match status" value="1"/>
</dbReference>
<dbReference type="GO" id="GO:0006508">
    <property type="term" value="P:proteolysis"/>
    <property type="evidence" value="ECO:0007669"/>
    <property type="project" value="InterPro"/>
</dbReference>
<evidence type="ECO:0000256" key="2">
    <source>
        <dbReference type="SAM" id="Phobius"/>
    </source>
</evidence>
<comment type="caution">
    <text evidence="5">The sequence shown here is derived from an EMBL/GenBank/DDBJ whole genome shotgun (WGS) entry which is preliminary data.</text>
</comment>
<dbReference type="RefSeq" id="WP_002562888.1">
    <property type="nucleotide sequence ID" value="NZ_CALJSN010000007.1"/>
</dbReference>
<evidence type="ECO:0000256" key="1">
    <source>
        <dbReference type="SAM" id="MobiDB-lite"/>
    </source>
</evidence>
<feature type="domain" description="Peptidase M14" evidence="4">
    <location>
        <begin position="218"/>
        <end position="589"/>
    </location>
</feature>
<dbReference type="AlphaFoldDB" id="A0AB38A6R6"/>
<proteinExistence type="predicted"/>
<dbReference type="EMBL" id="FNSH01000001">
    <property type="protein sequence ID" value="SEB72406.1"/>
    <property type="molecule type" value="Genomic_DNA"/>
</dbReference>
<keyword evidence="2" id="KW-0812">Transmembrane</keyword>
<dbReference type="CDD" id="cd06244">
    <property type="entry name" value="M14-like"/>
    <property type="match status" value="1"/>
</dbReference>
<dbReference type="Proteomes" id="UP000183687">
    <property type="component" value="Unassembled WGS sequence"/>
</dbReference>
<evidence type="ECO:0000313" key="5">
    <source>
        <dbReference type="EMBL" id="SEB72406.1"/>
    </source>
</evidence>
<feature type="transmembrane region" description="Helical" evidence="2">
    <location>
        <begin position="1209"/>
        <end position="1231"/>
    </location>
</feature>
<dbReference type="SUPFAM" id="SSF53187">
    <property type="entry name" value="Zn-dependent exopeptidases"/>
    <property type="match status" value="1"/>
</dbReference>
<keyword evidence="3" id="KW-0732">Signal</keyword>
<dbReference type="SMART" id="SM00631">
    <property type="entry name" value="Zn_pept"/>
    <property type="match status" value="1"/>
</dbReference>
<feature type="compositionally biased region" description="Polar residues" evidence="1">
    <location>
        <begin position="1181"/>
        <end position="1197"/>
    </location>
</feature>
<gene>
    <name evidence="5" type="ORF">SAMN04489746_0951</name>
</gene>
<accession>A0AB38A6R6</accession>
<reference evidence="5 6" key="1">
    <citation type="submission" date="2016-10" db="EMBL/GenBank/DDBJ databases">
        <authorList>
            <person name="Varghese N."/>
            <person name="Submissions S."/>
        </authorList>
    </citation>
    <scope>NUCLEOTIDE SEQUENCE [LARGE SCALE GENOMIC DNA]</scope>
    <source>
        <strain evidence="5 6">DSM 20586</strain>
    </source>
</reference>
<protein>
    <recommendedName>
        <fullName evidence="4">Peptidase M14 domain-containing protein</fullName>
    </recommendedName>
</protein>
<feature type="region of interest" description="Disordered" evidence="1">
    <location>
        <begin position="1158"/>
        <end position="1200"/>
    </location>
</feature>
<organism evidence="5 6">
    <name type="scientific">Atopobium minutum</name>
    <dbReference type="NCBI Taxonomy" id="1381"/>
    <lineage>
        <taxon>Bacteria</taxon>
        <taxon>Bacillati</taxon>
        <taxon>Actinomycetota</taxon>
        <taxon>Coriobacteriia</taxon>
        <taxon>Coriobacteriales</taxon>
        <taxon>Atopobiaceae</taxon>
        <taxon>Atopobium</taxon>
    </lineage>
</organism>
<dbReference type="GO" id="GO:0004181">
    <property type="term" value="F:metallocarboxypeptidase activity"/>
    <property type="evidence" value="ECO:0007669"/>
    <property type="project" value="InterPro"/>
</dbReference>
<feature type="signal peptide" evidence="3">
    <location>
        <begin position="1"/>
        <end position="25"/>
    </location>
</feature>
<dbReference type="GO" id="GO:0008270">
    <property type="term" value="F:zinc ion binding"/>
    <property type="evidence" value="ECO:0007669"/>
    <property type="project" value="InterPro"/>
</dbReference>
<evidence type="ECO:0000256" key="3">
    <source>
        <dbReference type="SAM" id="SignalP"/>
    </source>
</evidence>
<feature type="chain" id="PRO_5044207942" description="Peptidase M14 domain-containing protein" evidence="3">
    <location>
        <begin position="26"/>
        <end position="1238"/>
    </location>
</feature>
<dbReference type="InterPro" id="IPR000834">
    <property type="entry name" value="Peptidase_M14"/>
</dbReference>
<feature type="compositionally biased region" description="Low complexity" evidence="1">
    <location>
        <begin position="1160"/>
        <end position="1177"/>
    </location>
</feature>
<sequence>MASQQNRKKAVIAALVLSLGLGTVAAPPLANFVNQRALLATVAQAEAAGKFERTDAKAVAGQKVGISMTEERSYKATVPTKATSVAELQQQIDDGKVTWTLSRDKGIMPDEVYPKQYLGGPLADWKTVATQLSKNNKIPSQPMFNDITMKAEEVDGIPSIVLTFSNKMLFGVDGLDLRARALVRSAMLDYTGTFKLACSVDGTELYSTDVDLRPYDEFRTQDEIYQELPELVAQANANGMYAEIRELGKTVQGRPIQAVFVAKSKEDLDNYQALKQRMESEPAKVQEEVKAGTLKYKVPVVYSNVHADEIVAVDAVMQFMRDLSTGKPLEYKTVTGLTDAGKQELATEMDADGKVWSDLIKDKVTGIGYLRGDGGGGSVDSADLTEEQLDKYYNRETRTFDPSKLLDDMFFVLIPSENADARAVNVRTNANMFDLNRDNTYQTQPETQAMSGFLSQWNPLSLHEVHGYYEQYQVEPCSPTHDPNNEYDLFIDTALEQGEAFMGASISNNATINSVQMPMRDYLEKKSDGSKYWGTPFDDMSTSYTPQYAMMHGTNAYTVEAPNANVDAVYALEYGFIGNADFIAANKDRMFLNQLERFRRGIENIDADTIRPYYVNQYDEAGAEADTFRPQNNENHNFFPEYYVIPMDTQSQQDRAAASKTIALLLHNGVKIDQLNKDVTVGDKTYAAGTVIVNMHQAKRNMANCVLYPNLVISDWAQYTLYSEPVTNFAEFRGFDMDTIRKVGVFAADAMDQITEAPKTATVYEGQGCISIIKNNGLDAINAVNALLKDGKNVGLITEGEHAGSYVVAAADLSTVQDKWTLDVVSTEEAPKAKKLNNAIKAYVPAGSSDFVTDADGNEVGMKGYRNRLSTEYGWDIFALQTQMGFELTNNLDEANVIVGSQYPINADEVAAKVKAGIPYVAYTPDAMQFLKDYDLMPGFAAEPDNDWWGYDAFSKVEFPEDDIITATYKNEGDFKMYGYGGGYITKVPDGGKVLIKTTQDDLLEGFMTKKAIEKYKGSIQAIDYQQNGMNIAAFANTLVNKAHQQDDYRYLTAAIYSKLAGEDFVAENTCPAYKMIQETAEVKQGETALFTSDAPSNKFKEVQVDGKVVDPQFYTVSGDSTEVTLSADFTKTLAEGEHTITIVSTDGQVSSKFTVVKADNPNNGNDQPGGNNNQPGSDKPNGNNTKPGTNKPSAQNPLGKLLPKTGDYATVAVPFIVVAAVVVVGVAYYLKKKGGKK</sequence>
<keyword evidence="2" id="KW-1133">Transmembrane helix</keyword>
<keyword evidence="2" id="KW-0472">Membrane</keyword>
<evidence type="ECO:0000259" key="4">
    <source>
        <dbReference type="SMART" id="SM00631"/>
    </source>
</evidence>